<feature type="domain" description="HAT C-terminal dimerisation" evidence="7">
    <location>
        <begin position="436"/>
        <end position="516"/>
    </location>
</feature>
<accession>A0A8H3LDY6</accession>
<sequence length="549" mass="62649">MTNTTLESTDRVPNDSNPFKQTAAIIKPQTKFLLDDGEKCSKNYKYDGSTGNLSYYLVKHGIIPPLESGIISPMHTQSASNKNGQKEKELSTLRWILLTTQPLSTITQKAYIEHMYIIDPQFTVPGEKKLRMMIARSYGYNKEKLKLLLKTAQSISLTTDLWFSRSKHGYLGLTATWINKNFEIMDVLLEISYFPTPHTAKAITEGIKNAMQKWEIENLVVSITTDNGANVVAAIRDLTPIKRLSCAAHTLQLAISKGLKVVENLVSRTKQLINFFSTQKQIERLIKVQKEIGYEEPLHLIQDISTRWNSSYLAWDRLIFLQYAVLQLSVNLSCSLISEEKTDGIRLKKIMIKDNEWELLDELCNILAPFEKATRDFSGNTYVTLSQMFPIITNLTNSLKPSDNSYEVLEDSDDNTINSDIVEKESSQIEVDYTDEITTYFLLPVARENKNPLDWWKSKQEIFPVLSIIARKYLGIPATSVASERLFSDAGNHITAKRSLLDPALLGKMVFLKRNMKTMDHINIFPPDLDVENNDYVEDEHELEELLDE</sequence>
<evidence type="ECO:0000256" key="4">
    <source>
        <dbReference type="ARBA" id="ARBA00022833"/>
    </source>
</evidence>
<feature type="region of interest" description="Disordered" evidence="6">
    <location>
        <begin position="1"/>
        <end position="20"/>
    </location>
</feature>
<keyword evidence="3" id="KW-0863">Zinc-finger</keyword>
<organism evidence="8 9">
    <name type="scientific">Rhizophagus clarus</name>
    <dbReference type="NCBI Taxonomy" id="94130"/>
    <lineage>
        <taxon>Eukaryota</taxon>
        <taxon>Fungi</taxon>
        <taxon>Fungi incertae sedis</taxon>
        <taxon>Mucoromycota</taxon>
        <taxon>Glomeromycotina</taxon>
        <taxon>Glomeromycetes</taxon>
        <taxon>Glomerales</taxon>
        <taxon>Glomeraceae</taxon>
        <taxon>Rhizophagus</taxon>
    </lineage>
</organism>
<evidence type="ECO:0000259" key="7">
    <source>
        <dbReference type="Pfam" id="PF05699"/>
    </source>
</evidence>
<dbReference type="GO" id="GO:0005634">
    <property type="term" value="C:nucleus"/>
    <property type="evidence" value="ECO:0007669"/>
    <property type="project" value="UniProtKB-SubCell"/>
</dbReference>
<evidence type="ECO:0000313" key="9">
    <source>
        <dbReference type="Proteomes" id="UP000615446"/>
    </source>
</evidence>
<keyword evidence="5" id="KW-0539">Nucleus</keyword>
<dbReference type="EMBL" id="BLAL01000074">
    <property type="protein sequence ID" value="GES83895.1"/>
    <property type="molecule type" value="Genomic_DNA"/>
</dbReference>
<evidence type="ECO:0000256" key="5">
    <source>
        <dbReference type="ARBA" id="ARBA00023242"/>
    </source>
</evidence>
<dbReference type="Proteomes" id="UP000615446">
    <property type="component" value="Unassembled WGS sequence"/>
</dbReference>
<dbReference type="SUPFAM" id="SSF53098">
    <property type="entry name" value="Ribonuclease H-like"/>
    <property type="match status" value="1"/>
</dbReference>
<dbReference type="PANTHER" id="PTHR46481:SF10">
    <property type="entry name" value="ZINC FINGER BED DOMAIN-CONTAINING PROTEIN 39"/>
    <property type="match status" value="1"/>
</dbReference>
<dbReference type="OrthoDB" id="1607513at2759"/>
<keyword evidence="4" id="KW-0862">Zinc</keyword>
<comment type="caution">
    <text evidence="8">The sequence shown here is derived from an EMBL/GenBank/DDBJ whole genome shotgun (WGS) entry which is preliminary data.</text>
</comment>
<dbReference type="InterPro" id="IPR012337">
    <property type="entry name" value="RNaseH-like_sf"/>
</dbReference>
<reference evidence="8" key="1">
    <citation type="submission" date="2019-10" db="EMBL/GenBank/DDBJ databases">
        <title>Conservation and host-specific expression of non-tandemly repeated heterogenous ribosome RNA gene in arbuscular mycorrhizal fungi.</title>
        <authorList>
            <person name="Maeda T."/>
            <person name="Kobayashi Y."/>
            <person name="Nakagawa T."/>
            <person name="Ezawa T."/>
            <person name="Yamaguchi K."/>
            <person name="Bino T."/>
            <person name="Nishimoto Y."/>
            <person name="Shigenobu S."/>
            <person name="Kawaguchi M."/>
        </authorList>
    </citation>
    <scope>NUCLEOTIDE SEQUENCE</scope>
    <source>
        <strain evidence="8">HR1</strain>
    </source>
</reference>
<name>A0A8H3LDY6_9GLOM</name>
<keyword evidence="2" id="KW-0479">Metal-binding</keyword>
<gene>
    <name evidence="8" type="ORF">RCL2_001104400</name>
</gene>
<evidence type="ECO:0000256" key="3">
    <source>
        <dbReference type="ARBA" id="ARBA00022771"/>
    </source>
</evidence>
<dbReference type="InterPro" id="IPR008906">
    <property type="entry name" value="HATC_C_dom"/>
</dbReference>
<comment type="subcellular location">
    <subcellularLocation>
        <location evidence="1">Nucleus</location>
    </subcellularLocation>
</comment>
<dbReference type="GO" id="GO:0008270">
    <property type="term" value="F:zinc ion binding"/>
    <property type="evidence" value="ECO:0007669"/>
    <property type="project" value="UniProtKB-KW"/>
</dbReference>
<dbReference type="Pfam" id="PF05699">
    <property type="entry name" value="Dimer_Tnp_hAT"/>
    <property type="match status" value="1"/>
</dbReference>
<protein>
    <submittedName>
        <fullName evidence="8">Zinc finger BED domain-containing protein 1-like</fullName>
    </submittedName>
</protein>
<proteinExistence type="predicted"/>
<evidence type="ECO:0000256" key="2">
    <source>
        <dbReference type="ARBA" id="ARBA00022723"/>
    </source>
</evidence>
<evidence type="ECO:0000256" key="1">
    <source>
        <dbReference type="ARBA" id="ARBA00004123"/>
    </source>
</evidence>
<dbReference type="AlphaFoldDB" id="A0A8H3LDY6"/>
<dbReference type="PANTHER" id="PTHR46481">
    <property type="entry name" value="ZINC FINGER BED DOMAIN-CONTAINING PROTEIN 4"/>
    <property type="match status" value="1"/>
</dbReference>
<dbReference type="GO" id="GO:0046983">
    <property type="term" value="F:protein dimerization activity"/>
    <property type="evidence" value="ECO:0007669"/>
    <property type="project" value="InterPro"/>
</dbReference>
<evidence type="ECO:0000313" key="8">
    <source>
        <dbReference type="EMBL" id="GES83895.1"/>
    </source>
</evidence>
<evidence type="ECO:0000256" key="6">
    <source>
        <dbReference type="SAM" id="MobiDB-lite"/>
    </source>
</evidence>
<dbReference type="InterPro" id="IPR052035">
    <property type="entry name" value="ZnF_BED_domain_contain"/>
</dbReference>